<proteinExistence type="predicted"/>
<accession>A0A7J5BQE8</accession>
<feature type="region of interest" description="Disordered" evidence="1">
    <location>
        <begin position="231"/>
        <end position="250"/>
    </location>
</feature>
<feature type="region of interest" description="Disordered" evidence="1">
    <location>
        <begin position="1"/>
        <end position="57"/>
    </location>
</feature>
<keyword evidence="4" id="KW-1185">Reference proteome</keyword>
<keyword evidence="2" id="KW-0472">Membrane</keyword>
<feature type="transmembrane region" description="Helical" evidence="2">
    <location>
        <begin position="121"/>
        <end position="143"/>
    </location>
</feature>
<feature type="transmembrane region" description="Helical" evidence="2">
    <location>
        <begin position="86"/>
        <end position="115"/>
    </location>
</feature>
<sequence length="250" mass="25644">MDDTRGPDDHEDARADAADHAEAARADAAEQPDASGAAPGSSTHPGPERAARREADATAEFREAQRLHRLAGPQRLALRPEGRRRALVAGVAAGPFASAGADFTTLGVSAALSTFGGGGPWFPSTTVFLLVGIASLVVAVLVARRLTRTHHRGGVVALGGLALAGLPFIPAAPTIAANVILSLAVRTGTVSPAPEVLVFATCWGALAVIGLVLGPLAFLLVAHLNRGLTPEAESDPVASEKFARTTRRLD</sequence>
<dbReference type="AlphaFoldDB" id="A0A7J5BQE8"/>
<feature type="compositionally biased region" description="Basic and acidic residues" evidence="1">
    <location>
        <begin position="241"/>
        <end position="250"/>
    </location>
</feature>
<organism evidence="3 4">
    <name type="scientific">Pseudoclavibacter chungangensis</name>
    <dbReference type="NCBI Taxonomy" id="587635"/>
    <lineage>
        <taxon>Bacteria</taxon>
        <taxon>Bacillati</taxon>
        <taxon>Actinomycetota</taxon>
        <taxon>Actinomycetes</taxon>
        <taxon>Micrococcales</taxon>
        <taxon>Microbacteriaceae</taxon>
        <taxon>Pseudoclavibacter</taxon>
    </lineage>
</organism>
<protein>
    <submittedName>
        <fullName evidence="3">Uncharacterized protein</fullName>
    </submittedName>
</protein>
<dbReference type="Proteomes" id="UP000467240">
    <property type="component" value="Unassembled WGS sequence"/>
</dbReference>
<gene>
    <name evidence="3" type="ORF">F8O01_12640</name>
</gene>
<evidence type="ECO:0000313" key="3">
    <source>
        <dbReference type="EMBL" id="KAB1655099.1"/>
    </source>
</evidence>
<dbReference type="RefSeq" id="WP_158041308.1">
    <property type="nucleotide sequence ID" value="NZ_JACCFV010000001.1"/>
</dbReference>
<reference evidence="3 4" key="1">
    <citation type="submission" date="2019-09" db="EMBL/GenBank/DDBJ databases">
        <title>Phylogeny of genus Pseudoclavibacter and closely related genus.</title>
        <authorList>
            <person name="Li Y."/>
        </authorList>
    </citation>
    <scope>NUCLEOTIDE SEQUENCE [LARGE SCALE GENOMIC DNA]</scope>
    <source>
        <strain evidence="3 4">DSM 23821</strain>
    </source>
</reference>
<feature type="compositionally biased region" description="Basic and acidic residues" evidence="1">
    <location>
        <begin position="46"/>
        <end position="57"/>
    </location>
</feature>
<feature type="transmembrane region" description="Helical" evidence="2">
    <location>
        <begin position="196"/>
        <end position="221"/>
    </location>
</feature>
<keyword evidence="2" id="KW-1133">Transmembrane helix</keyword>
<feature type="compositionally biased region" description="Basic and acidic residues" evidence="1">
    <location>
        <begin position="1"/>
        <end position="28"/>
    </location>
</feature>
<dbReference type="EMBL" id="WBJZ01000016">
    <property type="protein sequence ID" value="KAB1655099.1"/>
    <property type="molecule type" value="Genomic_DNA"/>
</dbReference>
<evidence type="ECO:0000256" key="2">
    <source>
        <dbReference type="SAM" id="Phobius"/>
    </source>
</evidence>
<feature type="transmembrane region" description="Helical" evidence="2">
    <location>
        <begin position="155"/>
        <end position="184"/>
    </location>
</feature>
<name>A0A7J5BQE8_9MICO</name>
<keyword evidence="2" id="KW-0812">Transmembrane</keyword>
<evidence type="ECO:0000313" key="4">
    <source>
        <dbReference type="Proteomes" id="UP000467240"/>
    </source>
</evidence>
<evidence type="ECO:0000256" key="1">
    <source>
        <dbReference type="SAM" id="MobiDB-lite"/>
    </source>
</evidence>
<comment type="caution">
    <text evidence="3">The sequence shown here is derived from an EMBL/GenBank/DDBJ whole genome shotgun (WGS) entry which is preliminary data.</text>
</comment>